<dbReference type="Pfam" id="PF01066">
    <property type="entry name" value="CDP-OH_P_transf"/>
    <property type="match status" value="1"/>
</dbReference>
<proteinExistence type="predicted"/>
<dbReference type="Gene3D" id="1.20.120.1760">
    <property type="match status" value="1"/>
</dbReference>
<keyword evidence="1" id="KW-1133">Transmembrane helix</keyword>
<dbReference type="InterPro" id="IPR043130">
    <property type="entry name" value="CDP-OH_PTrfase_TM_dom"/>
</dbReference>
<organism evidence="2 3">
    <name type="scientific">Rhodanobacter hydrolyticus</name>
    <dbReference type="NCBI Taxonomy" id="2250595"/>
    <lineage>
        <taxon>Bacteria</taxon>
        <taxon>Pseudomonadati</taxon>
        <taxon>Pseudomonadota</taxon>
        <taxon>Gammaproteobacteria</taxon>
        <taxon>Lysobacterales</taxon>
        <taxon>Rhodanobacteraceae</taxon>
        <taxon>Rhodanobacter</taxon>
    </lineage>
</organism>
<reference evidence="2 3" key="1">
    <citation type="submission" date="2020-10" db="EMBL/GenBank/DDBJ databases">
        <title>Phylogeny of dyella-like bacteria.</title>
        <authorList>
            <person name="Fu J."/>
        </authorList>
    </citation>
    <scope>NUCLEOTIDE SEQUENCE [LARGE SCALE GENOMIC DNA]</scope>
    <source>
        <strain evidence="2 3">KACC 19113</strain>
    </source>
</reference>
<dbReference type="RefSeq" id="WP_404614397.1">
    <property type="nucleotide sequence ID" value="NZ_JADIKK010000008.1"/>
</dbReference>
<accession>A0ABW8J9Z6</accession>
<dbReference type="InterPro" id="IPR000462">
    <property type="entry name" value="CDP-OH_P_trans"/>
</dbReference>
<evidence type="ECO:0000313" key="2">
    <source>
        <dbReference type="EMBL" id="MFK2877951.1"/>
    </source>
</evidence>
<name>A0ABW8J9Z6_9GAMM</name>
<keyword evidence="3" id="KW-1185">Reference proteome</keyword>
<comment type="caution">
    <text evidence="2">The sequence shown here is derived from an EMBL/GenBank/DDBJ whole genome shotgun (WGS) entry which is preliminary data.</text>
</comment>
<gene>
    <name evidence="2" type="ORF">ISP25_12800</name>
</gene>
<evidence type="ECO:0000313" key="3">
    <source>
        <dbReference type="Proteomes" id="UP001620339"/>
    </source>
</evidence>
<dbReference type="Proteomes" id="UP001620339">
    <property type="component" value="Unassembled WGS sequence"/>
</dbReference>
<protein>
    <submittedName>
        <fullName evidence="2">CDP-alcohol phosphatidyltransferase family protein</fullName>
    </submittedName>
</protein>
<feature type="transmembrane region" description="Helical" evidence="1">
    <location>
        <begin position="116"/>
        <end position="141"/>
    </location>
</feature>
<feature type="transmembrane region" description="Helical" evidence="1">
    <location>
        <begin position="153"/>
        <end position="171"/>
    </location>
</feature>
<evidence type="ECO:0000256" key="1">
    <source>
        <dbReference type="SAM" id="Phobius"/>
    </source>
</evidence>
<keyword evidence="1" id="KW-0472">Membrane</keyword>
<sequence>MPSVYDIKPRFQALLRPLVRRMASMGVRANQVTVAAMLVSLLVGLVVGCAAGGQRWVWGILPLWLLLRMALNAIDGMLAREHGQSSRLGAVLNELGDVVADAGLYLPLALTPAFSLWPLAVFVLLATWTEMTGVIGVQIGASRRYDGPLGKSDRALVFGVLGLLLALGVPVRSWDNVVWALALLCAWTVFNRARAALRELGE</sequence>
<keyword evidence="1" id="KW-0812">Transmembrane</keyword>
<dbReference type="EMBL" id="JADIKK010000008">
    <property type="protein sequence ID" value="MFK2877951.1"/>
    <property type="molecule type" value="Genomic_DNA"/>
</dbReference>